<keyword evidence="2 3" id="KW-0802">TPR repeat</keyword>
<dbReference type="OrthoDB" id="6193797at2"/>
<dbReference type="SUPFAM" id="SSF53756">
    <property type="entry name" value="UDP-Glycosyltransferase/glycogen phosphorylase"/>
    <property type="match status" value="1"/>
</dbReference>
<sequence>MAPKAAANPMMEKMHKALALQKAGDFAKAQKLYKLVLKKLPDNADANHLYGVSFRQLGDPHSAIKYIEKAIALSPKQGVFYSNLARAHSDIVSSGPEVILENAEKALALNPNIVEAYNLKAIALTKLERPEEAEEVFKFLISRVPNYADANSNYGLLLRDQKRFKEAVEFFDAAVRLDPKNPENYVQRARARLELVEFEACESELEAALKLFPDRDDLSHEMARVLFKMGEALRALPFIETAATAKPSDPHRQVTLGVVYQAIGRFAESVDCFKTAMKLADMNLPTADWNLSLSYFAMGDFENGWRYADARFRDKIASVLCREFDVPEWDGSAIPDKSLMVWTDQGIGDVLRNVSMLKEAQGLSGHLIAEVPVKLQKLVQSNFPGITVRPGKFNHLTKQQEAHDYDLQCCMADLGKYFRRNAGDFKKAEHPYLGFDKGLAREYMARIPNPEGKPIVGISWRSKALATWRARWYLSILQLSPVLRTPDVIFVNLQYAALQKELLWARDALGVEIHDWDDIDLMDDLNAAAALTACVDLVVTANSSVGDLAGALAVPCWRFGSINSVVLMGQQNPPWFSNTTYYRIQPDERSSDIVPRLLVDLENWAKTSTPDERLKRLGL</sequence>
<reference evidence="4 5" key="1">
    <citation type="submission" date="2016-11" db="EMBL/GenBank/DDBJ databases">
        <authorList>
            <person name="Jaros S."/>
            <person name="Januszkiewicz K."/>
            <person name="Wedrychowicz H."/>
        </authorList>
    </citation>
    <scope>NUCLEOTIDE SEQUENCE [LARGE SCALE GENOMIC DNA]</scope>
    <source>
        <strain evidence="4 5">DSM 22153</strain>
    </source>
</reference>
<dbReference type="PANTHER" id="PTHR44943">
    <property type="entry name" value="CELLULOSE SYNTHASE OPERON PROTEIN C"/>
    <property type="match status" value="1"/>
</dbReference>
<organism evidence="4 5">
    <name type="scientific">Roseibium suaedae</name>
    <dbReference type="NCBI Taxonomy" id="735517"/>
    <lineage>
        <taxon>Bacteria</taxon>
        <taxon>Pseudomonadati</taxon>
        <taxon>Pseudomonadota</taxon>
        <taxon>Alphaproteobacteria</taxon>
        <taxon>Hyphomicrobiales</taxon>
        <taxon>Stappiaceae</taxon>
        <taxon>Roseibium</taxon>
    </lineage>
</organism>
<evidence type="ECO:0000313" key="5">
    <source>
        <dbReference type="Proteomes" id="UP000186002"/>
    </source>
</evidence>
<evidence type="ECO:0000313" key="4">
    <source>
        <dbReference type="EMBL" id="SHL74542.1"/>
    </source>
</evidence>
<keyword evidence="5" id="KW-1185">Reference proteome</keyword>
<dbReference type="PROSITE" id="PS50005">
    <property type="entry name" value="TPR"/>
    <property type="match status" value="3"/>
</dbReference>
<dbReference type="SMART" id="SM00028">
    <property type="entry name" value="TPR"/>
    <property type="match status" value="7"/>
</dbReference>
<gene>
    <name evidence="4" type="ORF">SAMN05444272_1372</name>
</gene>
<dbReference type="STRING" id="735517.SAMN05444272_1372"/>
<protein>
    <submittedName>
        <fullName evidence="4">Tetratricopeptide repeat-containing protein</fullName>
    </submittedName>
</protein>
<dbReference type="Proteomes" id="UP000186002">
    <property type="component" value="Unassembled WGS sequence"/>
</dbReference>
<feature type="repeat" description="TPR" evidence="3">
    <location>
        <begin position="44"/>
        <end position="77"/>
    </location>
</feature>
<dbReference type="SUPFAM" id="SSF48452">
    <property type="entry name" value="TPR-like"/>
    <property type="match status" value="1"/>
</dbReference>
<dbReference type="InterPro" id="IPR051685">
    <property type="entry name" value="Ycf3/AcsC/BcsC/TPR_MFPF"/>
</dbReference>
<dbReference type="InterPro" id="IPR011990">
    <property type="entry name" value="TPR-like_helical_dom_sf"/>
</dbReference>
<evidence type="ECO:0000256" key="3">
    <source>
        <dbReference type="PROSITE-ProRule" id="PRU00339"/>
    </source>
</evidence>
<dbReference type="PROSITE" id="PS50293">
    <property type="entry name" value="TPR_REGION"/>
    <property type="match status" value="1"/>
</dbReference>
<dbReference type="AlphaFoldDB" id="A0A1M7D4W3"/>
<evidence type="ECO:0000256" key="2">
    <source>
        <dbReference type="ARBA" id="ARBA00022803"/>
    </source>
</evidence>
<dbReference type="Pfam" id="PF13432">
    <property type="entry name" value="TPR_16"/>
    <property type="match status" value="2"/>
</dbReference>
<dbReference type="InterPro" id="IPR019734">
    <property type="entry name" value="TPR_rpt"/>
</dbReference>
<feature type="repeat" description="TPR" evidence="3">
    <location>
        <begin position="148"/>
        <end position="181"/>
    </location>
</feature>
<evidence type="ECO:0000256" key="1">
    <source>
        <dbReference type="ARBA" id="ARBA00022737"/>
    </source>
</evidence>
<dbReference type="Gene3D" id="1.25.40.10">
    <property type="entry name" value="Tetratricopeptide repeat domain"/>
    <property type="match status" value="2"/>
</dbReference>
<dbReference type="RefSeq" id="WP_073010426.1">
    <property type="nucleotide sequence ID" value="NZ_FRBW01000001.1"/>
</dbReference>
<keyword evidence="1" id="KW-0677">Repeat</keyword>
<accession>A0A1M7D4W3</accession>
<feature type="repeat" description="TPR" evidence="3">
    <location>
        <begin position="250"/>
        <end position="283"/>
    </location>
</feature>
<name>A0A1M7D4W3_9HYPH</name>
<dbReference type="EMBL" id="FRBW01000001">
    <property type="protein sequence ID" value="SHL74542.1"/>
    <property type="molecule type" value="Genomic_DNA"/>
</dbReference>
<proteinExistence type="predicted"/>
<dbReference type="PANTHER" id="PTHR44943:SF8">
    <property type="entry name" value="TPR REPEAT-CONTAINING PROTEIN MJ0263"/>
    <property type="match status" value="1"/>
</dbReference>